<comment type="caution">
    <text evidence="11">The sequence shown here is derived from an EMBL/GenBank/DDBJ whole genome shotgun (WGS) entry which is preliminary data.</text>
</comment>
<protein>
    <recommendedName>
        <fullName evidence="9">Endoglucanase</fullName>
        <ecNumber evidence="9">3.2.1.4</ecNumber>
    </recommendedName>
</protein>
<dbReference type="EMBL" id="CAXITT010000075">
    <property type="protein sequence ID" value="CAL1530777.1"/>
    <property type="molecule type" value="Genomic_DNA"/>
</dbReference>
<dbReference type="Proteomes" id="UP001497497">
    <property type="component" value="Unassembled WGS sequence"/>
</dbReference>
<evidence type="ECO:0000256" key="2">
    <source>
        <dbReference type="ARBA" id="ARBA00007072"/>
    </source>
</evidence>
<organism evidence="11 12">
    <name type="scientific">Lymnaea stagnalis</name>
    <name type="common">Great pond snail</name>
    <name type="synonym">Helix stagnalis</name>
    <dbReference type="NCBI Taxonomy" id="6523"/>
    <lineage>
        <taxon>Eukaryota</taxon>
        <taxon>Metazoa</taxon>
        <taxon>Spiralia</taxon>
        <taxon>Lophotrochozoa</taxon>
        <taxon>Mollusca</taxon>
        <taxon>Gastropoda</taxon>
        <taxon>Heterobranchia</taxon>
        <taxon>Euthyneura</taxon>
        <taxon>Panpulmonata</taxon>
        <taxon>Hygrophila</taxon>
        <taxon>Lymnaeoidea</taxon>
        <taxon>Lymnaeidae</taxon>
        <taxon>Lymnaea</taxon>
    </lineage>
</organism>
<sequence length="515" mass="56775">MFEPLLLCVPAFIRKSAENRISVPFPPHIYLRNNSKICQSAVMCPLLSSIVFVLPLCLSLGYAAKDYGSALGKSYLFYDAQRSGKLPANNPIPWRGDSALNDCVVGGWYDAGDHVKFGLPMASTATILLWSAYKWKDGIQRAGQLNQFYDMVKWPLDYFLKAWDPAKQEFVYQVGDATADHNYWGRPEDMTMARPCLVASVANPGSDVAGETASALALGYLVFKDKGDVAYSNQLLAAAKSLYKFAFDHRGKYGATTYASSGYTDELCTAGVWLYRATGNTQYLNEAKTFSESGYIWAYTLDDKRLPCHALLYEETKDNAQRLGVIDYMNHWLPGGDQKYTPCGLAWAMKWGSLRLAANSAFLGLVAADAGIETDKYRKWAVEQINYILGDNSHDGGCYSYEIGYGTKYPLQPHHRAASCPDRPAPCGYNEANAAGPNPQVLVGALVGGPEEMDNYVDSRTDYVLNEVAIDYNSGFTAALAGILHLQQPIISQLPTTNVHATIRNLSVLFKLLLC</sequence>
<gene>
    <name evidence="11" type="ORF">GSLYS_00004902001</name>
</gene>
<keyword evidence="7 8" id="KW-0624">Polysaccharide degradation</keyword>
<evidence type="ECO:0000256" key="4">
    <source>
        <dbReference type="ARBA" id="ARBA00023001"/>
    </source>
</evidence>
<accession>A0AAV2HBJ7</accession>
<dbReference type="InterPro" id="IPR001701">
    <property type="entry name" value="Glyco_hydro_9"/>
</dbReference>
<comment type="catalytic activity">
    <reaction evidence="1 9">
        <text>Endohydrolysis of (1-&gt;4)-beta-D-glucosidic linkages in cellulose, lichenin and cereal beta-D-glucans.</text>
        <dbReference type="EC" id="3.2.1.4"/>
    </reaction>
</comment>
<evidence type="ECO:0000259" key="10">
    <source>
        <dbReference type="Pfam" id="PF00759"/>
    </source>
</evidence>
<dbReference type="PROSITE" id="PS00698">
    <property type="entry name" value="GH9_3"/>
    <property type="match status" value="1"/>
</dbReference>
<dbReference type="SUPFAM" id="SSF48208">
    <property type="entry name" value="Six-hairpin glycosidases"/>
    <property type="match status" value="1"/>
</dbReference>
<feature type="active site" evidence="8">
    <location>
        <position position="467"/>
    </location>
</feature>
<evidence type="ECO:0000313" key="12">
    <source>
        <dbReference type="Proteomes" id="UP001497497"/>
    </source>
</evidence>
<evidence type="ECO:0000256" key="5">
    <source>
        <dbReference type="ARBA" id="ARBA00023277"/>
    </source>
</evidence>
<evidence type="ECO:0000256" key="1">
    <source>
        <dbReference type="ARBA" id="ARBA00000966"/>
    </source>
</evidence>
<dbReference type="InterPro" id="IPR033126">
    <property type="entry name" value="Glyco_hydro_9_Asp/Glu_AS"/>
</dbReference>
<evidence type="ECO:0000256" key="9">
    <source>
        <dbReference type="RuleBase" id="RU361166"/>
    </source>
</evidence>
<dbReference type="EC" id="3.2.1.4" evidence="9"/>
<keyword evidence="5 8" id="KW-0119">Carbohydrate metabolism</keyword>
<dbReference type="Gene3D" id="1.50.10.10">
    <property type="match status" value="1"/>
</dbReference>
<feature type="active site" evidence="8">
    <location>
        <position position="458"/>
    </location>
</feature>
<dbReference type="InterPro" id="IPR012341">
    <property type="entry name" value="6hp_glycosidase-like_sf"/>
</dbReference>
<keyword evidence="12" id="KW-1185">Reference proteome</keyword>
<dbReference type="GO" id="GO:0030245">
    <property type="term" value="P:cellulose catabolic process"/>
    <property type="evidence" value="ECO:0007669"/>
    <property type="project" value="UniProtKB-KW"/>
</dbReference>
<evidence type="ECO:0000313" key="11">
    <source>
        <dbReference type="EMBL" id="CAL1530777.1"/>
    </source>
</evidence>
<proteinExistence type="inferred from homology"/>
<keyword evidence="4 9" id="KW-0136">Cellulose degradation</keyword>
<feature type="domain" description="Glycoside hydrolase family 9" evidence="10">
    <location>
        <begin position="67"/>
        <end position="480"/>
    </location>
</feature>
<dbReference type="PANTHER" id="PTHR22298">
    <property type="entry name" value="ENDO-1,4-BETA-GLUCANASE"/>
    <property type="match status" value="1"/>
</dbReference>
<evidence type="ECO:0000256" key="6">
    <source>
        <dbReference type="ARBA" id="ARBA00023295"/>
    </source>
</evidence>
<evidence type="ECO:0000256" key="8">
    <source>
        <dbReference type="PROSITE-ProRule" id="PRU10060"/>
    </source>
</evidence>
<dbReference type="GO" id="GO:0008810">
    <property type="term" value="F:cellulase activity"/>
    <property type="evidence" value="ECO:0007669"/>
    <property type="project" value="UniProtKB-EC"/>
</dbReference>
<dbReference type="AlphaFoldDB" id="A0AAV2HBJ7"/>
<evidence type="ECO:0000256" key="3">
    <source>
        <dbReference type="ARBA" id="ARBA00022801"/>
    </source>
</evidence>
<keyword evidence="6 8" id="KW-0326">Glycosidase</keyword>
<reference evidence="11 12" key="1">
    <citation type="submission" date="2024-04" db="EMBL/GenBank/DDBJ databases">
        <authorList>
            <consortium name="Genoscope - CEA"/>
            <person name="William W."/>
        </authorList>
    </citation>
    <scope>NUCLEOTIDE SEQUENCE [LARGE SCALE GENOMIC DNA]</scope>
</reference>
<comment type="similarity">
    <text evidence="2 8 9">Belongs to the glycosyl hydrolase 9 (cellulase E) family.</text>
</comment>
<keyword evidence="3 8" id="KW-0378">Hydrolase</keyword>
<dbReference type="InterPro" id="IPR008928">
    <property type="entry name" value="6-hairpin_glycosidase_sf"/>
</dbReference>
<name>A0AAV2HBJ7_LYMST</name>
<evidence type="ECO:0000256" key="7">
    <source>
        <dbReference type="ARBA" id="ARBA00023326"/>
    </source>
</evidence>
<dbReference type="Pfam" id="PF00759">
    <property type="entry name" value="Glyco_hydro_9"/>
    <property type="match status" value="1"/>
</dbReference>